<accession>A0A6J4TRV5</accession>
<evidence type="ECO:0000256" key="1">
    <source>
        <dbReference type="SAM" id="Phobius"/>
    </source>
</evidence>
<protein>
    <submittedName>
        <fullName evidence="3">Diguanylate cyclase/phosphodiesterase (GGDEF &amp; EAL domains) with PAS/PAC sensor(S)</fullName>
    </submittedName>
</protein>
<dbReference type="Pfam" id="PF05226">
    <property type="entry name" value="CHASE2"/>
    <property type="match status" value="1"/>
</dbReference>
<evidence type="ECO:0000259" key="2">
    <source>
        <dbReference type="PROSITE" id="PS50883"/>
    </source>
</evidence>
<dbReference type="InterPro" id="IPR001633">
    <property type="entry name" value="EAL_dom"/>
</dbReference>
<dbReference type="Pfam" id="PF00563">
    <property type="entry name" value="EAL"/>
    <property type="match status" value="1"/>
</dbReference>
<feature type="transmembrane region" description="Helical" evidence="1">
    <location>
        <begin position="150"/>
        <end position="168"/>
    </location>
</feature>
<dbReference type="InterPro" id="IPR007890">
    <property type="entry name" value="CHASE2"/>
</dbReference>
<proteinExistence type="predicted"/>
<gene>
    <name evidence="3" type="ORF">AVDCRST_MAG31-2208</name>
</gene>
<keyword evidence="1" id="KW-0812">Transmembrane</keyword>
<dbReference type="PANTHER" id="PTHR33121:SF70">
    <property type="entry name" value="SIGNALING PROTEIN YKOW"/>
    <property type="match status" value="1"/>
</dbReference>
<dbReference type="InterPro" id="IPR050706">
    <property type="entry name" value="Cyclic-di-GMP_PDE-like"/>
</dbReference>
<keyword evidence="1" id="KW-0472">Membrane</keyword>
<dbReference type="GO" id="GO:0071111">
    <property type="term" value="F:cyclic-guanylate-specific phosphodiesterase activity"/>
    <property type="evidence" value="ECO:0007669"/>
    <property type="project" value="InterPro"/>
</dbReference>
<feature type="domain" description="EAL" evidence="2">
    <location>
        <begin position="382"/>
        <end position="635"/>
    </location>
</feature>
<dbReference type="PROSITE" id="PS50883">
    <property type="entry name" value="EAL"/>
    <property type="match status" value="1"/>
</dbReference>
<keyword evidence="1" id="KW-1133">Transmembrane helix</keyword>
<dbReference type="SMART" id="SM00052">
    <property type="entry name" value="EAL"/>
    <property type="match status" value="1"/>
</dbReference>
<dbReference type="PANTHER" id="PTHR33121">
    <property type="entry name" value="CYCLIC DI-GMP PHOSPHODIESTERASE PDEF"/>
    <property type="match status" value="1"/>
</dbReference>
<feature type="transmembrane region" description="Helical" evidence="1">
    <location>
        <begin position="175"/>
        <end position="193"/>
    </location>
</feature>
<reference evidence="3" key="1">
    <citation type="submission" date="2020-02" db="EMBL/GenBank/DDBJ databases">
        <authorList>
            <person name="Meier V. D."/>
        </authorList>
    </citation>
    <scope>NUCLEOTIDE SEQUENCE</scope>
    <source>
        <strain evidence="3">AVDCRST_MAG31</strain>
    </source>
</reference>
<dbReference type="EMBL" id="CADCWA010000168">
    <property type="protein sequence ID" value="CAA9528762.1"/>
    <property type="molecule type" value="Genomic_DNA"/>
</dbReference>
<dbReference type="Gene3D" id="3.20.20.450">
    <property type="entry name" value="EAL domain"/>
    <property type="match status" value="1"/>
</dbReference>
<name>A0A6J4TRV5_9SPHN</name>
<dbReference type="InterPro" id="IPR035919">
    <property type="entry name" value="EAL_sf"/>
</dbReference>
<dbReference type="SUPFAM" id="SSF141868">
    <property type="entry name" value="EAL domain-like"/>
    <property type="match status" value="1"/>
</dbReference>
<dbReference type="AlphaFoldDB" id="A0A6J4TRV5"/>
<sequence>MVARTRSGNQTGNSIEALPLPLFTRHAAIASVSFFYNYQDAVWRLPYSAQASRRAIPSLSVAIAGLPGRSPGGYRLDYSILPATVPYVSASEVLTGRVDSRAFKNKQVVIGAAADQKNSGYWIPGQGRMPSAMVHIIGAETLKKGSPRDLGFIPAWLLAMVVVALTIFRTKGLRTAALLAGTASLLLFGPVVFEAYLMFVDVMAAFFALAFVAARLGWLRWQSGGYINSLSGLPNLAALRAEQGGSSQAMVAARIHNYAEIASTLDPNEEATLIGQMVQRLLVAGGSDARIFHGDEGVFAWFVSLEAPLANHLEALHALFRSPLSVNGQTIDAAVTFGAELGSARPLQNRLGSALVAANEAWDEGLKWKYHDPSKQEDVGWRISLLGQLDAAIDNGEVWVAYQPQLDLSRQQIVGAEALARWTHPVKGPISPTEFVAAAEQQGRIGKLTDFILDRAIATAAAVNRRGVHFSVAVNISARLLADKGLVTRVQQLLRTHGLAADRLTLELTETEALHSSATGPAVLEALRDYGVRIAIDDYGTGLSTLEYLKKVPANEIKIDQTFVKAMRHSRSDFIMVESTIALAHSLGRTVVAEGVEDRTLLDQLAQLGCDVAQGYAIGRPMGVRELIQHLQLRTSRRVA</sequence>
<organism evidence="3">
    <name type="scientific">uncultured Sphingomonas sp</name>
    <dbReference type="NCBI Taxonomy" id="158754"/>
    <lineage>
        <taxon>Bacteria</taxon>
        <taxon>Pseudomonadati</taxon>
        <taxon>Pseudomonadota</taxon>
        <taxon>Alphaproteobacteria</taxon>
        <taxon>Sphingomonadales</taxon>
        <taxon>Sphingomonadaceae</taxon>
        <taxon>Sphingomonas</taxon>
        <taxon>environmental samples</taxon>
    </lineage>
</organism>
<evidence type="ECO:0000313" key="3">
    <source>
        <dbReference type="EMBL" id="CAA9528762.1"/>
    </source>
</evidence>
<dbReference type="CDD" id="cd01948">
    <property type="entry name" value="EAL"/>
    <property type="match status" value="1"/>
</dbReference>